<accession>A0A1I7KB00</accession>
<name>A0A1I7KB00_9BURK</name>
<evidence type="ECO:0000313" key="3">
    <source>
        <dbReference type="Proteomes" id="UP000183656"/>
    </source>
</evidence>
<dbReference type="AlphaFoldDB" id="A0A1I7KB00"/>
<dbReference type="Proteomes" id="UP000183656">
    <property type="component" value="Unassembled WGS sequence"/>
</dbReference>
<gene>
    <name evidence="2" type="ORF">SAMN04489707_10443</name>
</gene>
<evidence type="ECO:0000256" key="1">
    <source>
        <dbReference type="SAM" id="MobiDB-lite"/>
    </source>
</evidence>
<evidence type="ECO:0000313" key="2">
    <source>
        <dbReference type="EMBL" id="SFU94589.1"/>
    </source>
</evidence>
<dbReference type="RefSeq" id="WP_158447369.1">
    <property type="nucleotide sequence ID" value="NZ_CYIG01000046.1"/>
</dbReference>
<reference evidence="2 3" key="1">
    <citation type="submission" date="2016-10" db="EMBL/GenBank/DDBJ databases">
        <authorList>
            <person name="de Groot N.N."/>
        </authorList>
    </citation>
    <scope>NUCLEOTIDE SEQUENCE [LARGE SCALE GENOMIC DNA]</scope>
    <source>
        <strain evidence="2 3">R-24608</strain>
    </source>
</reference>
<feature type="region of interest" description="Disordered" evidence="1">
    <location>
        <begin position="26"/>
        <end position="102"/>
    </location>
</feature>
<evidence type="ECO:0008006" key="4">
    <source>
        <dbReference type="Google" id="ProtNLM"/>
    </source>
</evidence>
<organism evidence="2 3">
    <name type="scientific">Paenacidovorax caeni</name>
    <dbReference type="NCBI Taxonomy" id="343013"/>
    <lineage>
        <taxon>Bacteria</taxon>
        <taxon>Pseudomonadati</taxon>
        <taxon>Pseudomonadota</taxon>
        <taxon>Betaproteobacteria</taxon>
        <taxon>Burkholderiales</taxon>
        <taxon>Comamonadaceae</taxon>
        <taxon>Paenacidovorax</taxon>
    </lineage>
</organism>
<feature type="compositionally biased region" description="Low complexity" evidence="1">
    <location>
        <begin position="85"/>
        <end position="98"/>
    </location>
</feature>
<protein>
    <recommendedName>
        <fullName evidence="4">Fe-S oxidoreductase</fullName>
    </recommendedName>
</protein>
<dbReference type="EMBL" id="FPBX01000044">
    <property type="protein sequence ID" value="SFU94589.1"/>
    <property type="molecule type" value="Genomic_DNA"/>
</dbReference>
<feature type="compositionally biased region" description="Pro residues" evidence="1">
    <location>
        <begin position="36"/>
        <end position="59"/>
    </location>
</feature>
<sequence length="352" mass="36000">MSVNLPPVPQPPALVLAEAALQRQNALLGASRDTPLPAPSPSAVPSPAGAPTPLPPAPQVPDQVSLSAQARASWLASGPGAAGTPRQPGVAPGAAPGAAAPPPLAASLGRPVLPQGAAAPVLPPWPATGVGAPLRAMVSMLVQQLTAPAQPQRVLAVQPWPAALLPQVDGEHAPPDLPPLQTWLVRQGVVQTEQGPRGFALTLRVPQPWLQAQPQPPTAAPAGGAAPPLAAAFAGKPEALQSGTWALVLQPATPAAPRASALLTLDFQPLAQPTLYARELLQARSDPWLLMAALQASGQVPKDEERVREHEAQLCQSQGCPYAGRAPCEQPFCLALRTVLPAEAVDPESPVA</sequence>
<proteinExistence type="predicted"/>
<keyword evidence="3" id="KW-1185">Reference proteome</keyword>